<keyword evidence="5 13" id="KW-0547">Nucleotide-binding</keyword>
<evidence type="ECO:0000256" key="5">
    <source>
        <dbReference type="ARBA" id="ARBA00022741"/>
    </source>
</evidence>
<evidence type="ECO:0000256" key="14">
    <source>
        <dbReference type="SAM" id="MobiDB-lite"/>
    </source>
</evidence>
<evidence type="ECO:0000259" key="16">
    <source>
        <dbReference type="PROSITE" id="PS50011"/>
    </source>
</evidence>
<dbReference type="InterPro" id="IPR011009">
    <property type="entry name" value="Kinase-like_dom_sf"/>
</dbReference>
<keyword evidence="15" id="KW-0472">Membrane</keyword>
<evidence type="ECO:0000256" key="7">
    <source>
        <dbReference type="ARBA" id="ARBA00022840"/>
    </source>
</evidence>
<dbReference type="Pfam" id="PF00069">
    <property type="entry name" value="Pkinase"/>
    <property type="match status" value="1"/>
</dbReference>
<dbReference type="PROSITE" id="PS00107">
    <property type="entry name" value="PROTEIN_KINASE_ATP"/>
    <property type="match status" value="1"/>
</dbReference>
<proteinExistence type="inferred from homology"/>
<keyword evidence="6" id="KW-0418">Kinase</keyword>
<dbReference type="CDD" id="cd14050">
    <property type="entry name" value="PKc_Myt1"/>
    <property type="match status" value="1"/>
</dbReference>
<evidence type="ECO:0000256" key="10">
    <source>
        <dbReference type="ARBA" id="ARBA00037982"/>
    </source>
</evidence>
<evidence type="ECO:0000256" key="6">
    <source>
        <dbReference type="ARBA" id="ARBA00022777"/>
    </source>
</evidence>
<dbReference type="GeneID" id="106808533"/>
<dbReference type="SMART" id="SM00220">
    <property type="entry name" value="S_TKc"/>
    <property type="match status" value="1"/>
</dbReference>
<feature type="compositionally biased region" description="Pro residues" evidence="14">
    <location>
        <begin position="32"/>
        <end position="41"/>
    </location>
</feature>
<feature type="domain" description="Protein kinase" evidence="16">
    <location>
        <begin position="88"/>
        <end position="336"/>
    </location>
</feature>
<evidence type="ECO:0000256" key="15">
    <source>
        <dbReference type="SAM" id="Phobius"/>
    </source>
</evidence>
<keyword evidence="8" id="KW-0460">Magnesium</keyword>
<keyword evidence="15" id="KW-1133">Transmembrane helix</keyword>
<feature type="transmembrane region" description="Helical" evidence="15">
    <location>
        <begin position="352"/>
        <end position="376"/>
    </location>
</feature>
<keyword evidence="9" id="KW-0131">Cell cycle</keyword>
<evidence type="ECO:0000256" key="4">
    <source>
        <dbReference type="ARBA" id="ARBA00022723"/>
    </source>
</evidence>
<accession>A0ABM1E3K8</accession>
<keyword evidence="3" id="KW-0808">Transferase</keyword>
<evidence type="ECO:0000256" key="9">
    <source>
        <dbReference type="ARBA" id="ARBA00023306"/>
    </source>
</evidence>
<comment type="similarity">
    <text evidence="10">Belongs to the protein kinase superfamily. Ser/Thr protein kinase family. GCN2 subfamily.</text>
</comment>
<evidence type="ECO:0000256" key="12">
    <source>
        <dbReference type="ARBA" id="ARBA00048679"/>
    </source>
</evidence>
<organism evidence="17 18">
    <name type="scientific">Priapulus caudatus</name>
    <name type="common">Priapulid worm</name>
    <dbReference type="NCBI Taxonomy" id="37621"/>
    <lineage>
        <taxon>Eukaryota</taxon>
        <taxon>Metazoa</taxon>
        <taxon>Ecdysozoa</taxon>
        <taxon>Scalidophora</taxon>
        <taxon>Priapulida</taxon>
        <taxon>Priapulimorpha</taxon>
        <taxon>Priapulimorphida</taxon>
        <taxon>Priapulidae</taxon>
        <taxon>Priapulus</taxon>
    </lineage>
</organism>
<keyword evidence="17" id="KW-1185">Reference proteome</keyword>
<evidence type="ECO:0000256" key="2">
    <source>
        <dbReference type="ARBA" id="ARBA00022527"/>
    </source>
</evidence>
<evidence type="ECO:0000313" key="18">
    <source>
        <dbReference type="RefSeq" id="XP_014666779.1"/>
    </source>
</evidence>
<keyword evidence="15" id="KW-0812">Transmembrane</keyword>
<name>A0ABM1E3K8_PRICU</name>
<sequence length="536" mass="60615">MHQKTPSRPTPKFFGQQQKFSTKKERGTPRDALPPRPPVKSAPPISRVFSNRNELQRARAVSFVSTSDYIRSPHYKEANKQLYFEQCFEVECKLGEGSFGQVYKVRSKEDGRYYAVKKSQQKFRGESDRLRKLDEVRKHEVLPKHENCVEFFKAWEEKQQLYIQIELCQTSLSNYSEMNHDIPETLIWNYTVDLLLAVKHLHDHDLIHMDIKPDNIFVSQDCVCKLGDFGLVVDLKKGDISEALEGDPKYMAPELMDGKFGKAADIFSLGVTLLELATDLDVPRGGAAWHLLRSGNIPNYIFKGLQPGLCELLRLMMNPSYIRRPSADDILQMPAVQNHAVRRRRQLLSKKVVNQVMASFCAVWLMLLALWKIVLWPVQSVSLRRQSHRPPRGIEAGIRQGSGWDTSFSDDDVFENPSNLSRSFISPLSESSESNDSRNGILDALRRGAYSAPAAMKARPKVATPPRNMVPLSLLDRMTPEASAHHDHSINKSLFLETSGSMASNDESMVAPEAKVNIGPKNLMSVFAAADMSDED</sequence>
<reference evidence="18" key="1">
    <citation type="submission" date="2025-08" db="UniProtKB">
        <authorList>
            <consortium name="RefSeq"/>
        </authorList>
    </citation>
    <scope>IDENTIFICATION</scope>
</reference>
<evidence type="ECO:0000256" key="8">
    <source>
        <dbReference type="ARBA" id="ARBA00022842"/>
    </source>
</evidence>
<dbReference type="RefSeq" id="XP_014666779.1">
    <property type="nucleotide sequence ID" value="XM_014811293.1"/>
</dbReference>
<feature type="region of interest" description="Disordered" evidence="14">
    <location>
        <begin position="1"/>
        <end position="45"/>
    </location>
</feature>
<dbReference type="PANTHER" id="PTHR11042">
    <property type="entry name" value="EUKARYOTIC TRANSLATION INITIATION FACTOR 2-ALPHA KINASE EIF2-ALPHA KINASE -RELATED"/>
    <property type="match status" value="1"/>
</dbReference>
<comment type="catalytic activity">
    <reaction evidence="12">
        <text>L-seryl-[protein] + ATP = O-phospho-L-seryl-[protein] + ADP + H(+)</text>
        <dbReference type="Rhea" id="RHEA:17989"/>
        <dbReference type="Rhea" id="RHEA-COMP:9863"/>
        <dbReference type="Rhea" id="RHEA-COMP:11604"/>
        <dbReference type="ChEBI" id="CHEBI:15378"/>
        <dbReference type="ChEBI" id="CHEBI:29999"/>
        <dbReference type="ChEBI" id="CHEBI:30616"/>
        <dbReference type="ChEBI" id="CHEBI:83421"/>
        <dbReference type="ChEBI" id="CHEBI:456216"/>
        <dbReference type="EC" id="2.7.11.1"/>
    </reaction>
</comment>
<dbReference type="Gene3D" id="1.10.510.10">
    <property type="entry name" value="Transferase(Phosphotransferase) domain 1"/>
    <property type="match status" value="1"/>
</dbReference>
<dbReference type="Proteomes" id="UP000695022">
    <property type="component" value="Unplaced"/>
</dbReference>
<evidence type="ECO:0000256" key="3">
    <source>
        <dbReference type="ARBA" id="ARBA00022679"/>
    </source>
</evidence>
<feature type="binding site" evidence="13">
    <location>
        <position position="118"/>
    </location>
    <ligand>
        <name>ATP</name>
        <dbReference type="ChEBI" id="CHEBI:30616"/>
    </ligand>
</feature>
<dbReference type="PROSITE" id="PS50011">
    <property type="entry name" value="PROTEIN_KINASE_DOM"/>
    <property type="match status" value="1"/>
</dbReference>
<dbReference type="EC" id="2.7.11.1" evidence="1"/>
<dbReference type="InterPro" id="IPR050339">
    <property type="entry name" value="CC_SR_Kinase"/>
</dbReference>
<dbReference type="InterPro" id="IPR008271">
    <property type="entry name" value="Ser/Thr_kinase_AS"/>
</dbReference>
<dbReference type="SUPFAM" id="SSF56112">
    <property type="entry name" value="Protein kinase-like (PK-like)"/>
    <property type="match status" value="1"/>
</dbReference>
<keyword evidence="2" id="KW-0723">Serine/threonine-protein kinase</keyword>
<dbReference type="InterPro" id="IPR017441">
    <property type="entry name" value="Protein_kinase_ATP_BS"/>
</dbReference>
<keyword evidence="4" id="KW-0479">Metal-binding</keyword>
<comment type="catalytic activity">
    <reaction evidence="11">
        <text>L-threonyl-[protein] + ATP = O-phospho-L-threonyl-[protein] + ADP + H(+)</text>
        <dbReference type="Rhea" id="RHEA:46608"/>
        <dbReference type="Rhea" id="RHEA-COMP:11060"/>
        <dbReference type="Rhea" id="RHEA-COMP:11605"/>
        <dbReference type="ChEBI" id="CHEBI:15378"/>
        <dbReference type="ChEBI" id="CHEBI:30013"/>
        <dbReference type="ChEBI" id="CHEBI:30616"/>
        <dbReference type="ChEBI" id="CHEBI:61977"/>
        <dbReference type="ChEBI" id="CHEBI:456216"/>
        <dbReference type="EC" id="2.7.11.1"/>
    </reaction>
</comment>
<protein>
    <recommendedName>
        <fullName evidence="1">non-specific serine/threonine protein kinase</fullName>
        <ecNumber evidence="1">2.7.11.1</ecNumber>
    </recommendedName>
</protein>
<keyword evidence="7 13" id="KW-0067">ATP-binding</keyword>
<gene>
    <name evidence="18" type="primary">LOC106808533</name>
</gene>
<evidence type="ECO:0000256" key="13">
    <source>
        <dbReference type="PROSITE-ProRule" id="PRU10141"/>
    </source>
</evidence>
<evidence type="ECO:0000313" key="17">
    <source>
        <dbReference type="Proteomes" id="UP000695022"/>
    </source>
</evidence>
<evidence type="ECO:0000256" key="11">
    <source>
        <dbReference type="ARBA" id="ARBA00047899"/>
    </source>
</evidence>
<dbReference type="InterPro" id="IPR000719">
    <property type="entry name" value="Prot_kinase_dom"/>
</dbReference>
<dbReference type="Gene3D" id="3.30.200.20">
    <property type="entry name" value="Phosphorylase Kinase, domain 1"/>
    <property type="match status" value="1"/>
</dbReference>
<dbReference type="PANTHER" id="PTHR11042:SF183">
    <property type="entry name" value="MEMBRANE-ASSOCIATED TYROSINE- AND THREONINE-SPECIFIC CDC2-INHIBITORY KINASE"/>
    <property type="match status" value="1"/>
</dbReference>
<dbReference type="PROSITE" id="PS00108">
    <property type="entry name" value="PROTEIN_KINASE_ST"/>
    <property type="match status" value="1"/>
</dbReference>
<evidence type="ECO:0000256" key="1">
    <source>
        <dbReference type="ARBA" id="ARBA00012513"/>
    </source>
</evidence>